<name>A0ABR2Z5M0_9AGAR</name>
<keyword evidence="3" id="KW-1185">Reference proteome</keyword>
<feature type="non-terminal residue" evidence="2">
    <location>
        <position position="94"/>
    </location>
</feature>
<dbReference type="Proteomes" id="UP001437256">
    <property type="component" value="Unassembled WGS sequence"/>
</dbReference>
<feature type="compositionally biased region" description="Polar residues" evidence="1">
    <location>
        <begin position="1"/>
        <end position="18"/>
    </location>
</feature>
<accession>A0ABR2Z5M0</accession>
<evidence type="ECO:0000313" key="2">
    <source>
        <dbReference type="EMBL" id="KAL0056528.1"/>
    </source>
</evidence>
<sequence length="94" mass="10449">MRPNTTVHISGSPDSTANSLQTTTPLLSLLSKLLVKLSLTTMKPGNPLLSCHISLLLRRRTRTQSLTSSPILLHCRLTITTSLITTMARRRRRT</sequence>
<proteinExistence type="predicted"/>
<evidence type="ECO:0000256" key="1">
    <source>
        <dbReference type="SAM" id="MobiDB-lite"/>
    </source>
</evidence>
<organism evidence="2 3">
    <name type="scientific">Marasmius tenuissimus</name>
    <dbReference type="NCBI Taxonomy" id="585030"/>
    <lineage>
        <taxon>Eukaryota</taxon>
        <taxon>Fungi</taxon>
        <taxon>Dikarya</taxon>
        <taxon>Basidiomycota</taxon>
        <taxon>Agaricomycotina</taxon>
        <taxon>Agaricomycetes</taxon>
        <taxon>Agaricomycetidae</taxon>
        <taxon>Agaricales</taxon>
        <taxon>Marasmiineae</taxon>
        <taxon>Marasmiaceae</taxon>
        <taxon>Marasmius</taxon>
    </lineage>
</organism>
<evidence type="ECO:0000313" key="3">
    <source>
        <dbReference type="Proteomes" id="UP001437256"/>
    </source>
</evidence>
<dbReference type="EMBL" id="JBBXMP010001490">
    <property type="protein sequence ID" value="KAL0056528.1"/>
    <property type="molecule type" value="Genomic_DNA"/>
</dbReference>
<feature type="region of interest" description="Disordered" evidence="1">
    <location>
        <begin position="1"/>
        <end position="20"/>
    </location>
</feature>
<gene>
    <name evidence="2" type="ORF">AAF712_016867</name>
</gene>
<comment type="caution">
    <text evidence="2">The sequence shown here is derived from an EMBL/GenBank/DDBJ whole genome shotgun (WGS) entry which is preliminary data.</text>
</comment>
<protein>
    <submittedName>
        <fullName evidence="2">Uncharacterized protein</fullName>
    </submittedName>
</protein>
<reference evidence="2 3" key="1">
    <citation type="submission" date="2024-05" db="EMBL/GenBank/DDBJ databases">
        <title>A draft genome resource for the thread blight pathogen Marasmius tenuissimus strain MS-2.</title>
        <authorList>
            <person name="Yulfo-Soto G.E."/>
            <person name="Baruah I.K."/>
            <person name="Amoako-Attah I."/>
            <person name="Bukari Y."/>
            <person name="Meinhardt L.W."/>
            <person name="Bailey B.A."/>
            <person name="Cohen S.P."/>
        </authorList>
    </citation>
    <scope>NUCLEOTIDE SEQUENCE [LARGE SCALE GENOMIC DNA]</scope>
    <source>
        <strain evidence="2 3">MS-2</strain>
    </source>
</reference>